<feature type="compositionally biased region" description="Basic and acidic residues" evidence="1">
    <location>
        <begin position="168"/>
        <end position="178"/>
    </location>
</feature>
<evidence type="ECO:0000256" key="1">
    <source>
        <dbReference type="SAM" id="MobiDB-lite"/>
    </source>
</evidence>
<sequence>MTLQNFMTLAAVCASTVHPPTFLTVAMQESKDDIRAINMRDHYTLSYKFSTLKEAIKTSECLEQNRHNFDINWGQFNVRNLKWLGVSFSDVFYPCKDLKVVRTALTHSYEQKTSKYNSERTELQSVINFYNLENFRSGFTGTYIPKTAFYVEGEASVLISEESQESAKLHTRKQEQHINTDALPPPSEELADVFTHKASGVRDAFVEEGLSSLERQQE</sequence>
<dbReference type="Proteomes" id="UP001059475">
    <property type="component" value="Chromosome"/>
</dbReference>
<protein>
    <submittedName>
        <fullName evidence="2">TrwN protein</fullName>
    </submittedName>
</protein>
<dbReference type="EMBL" id="CP101114">
    <property type="protein sequence ID" value="UTO28296.1"/>
    <property type="molecule type" value="Genomic_DNA"/>
</dbReference>
<evidence type="ECO:0000313" key="2">
    <source>
        <dbReference type="EMBL" id="UTO28296.1"/>
    </source>
</evidence>
<evidence type="ECO:0000313" key="3">
    <source>
        <dbReference type="Proteomes" id="UP001059475"/>
    </source>
</evidence>
<keyword evidence="3" id="KW-1185">Reference proteome</keyword>
<proteinExistence type="predicted"/>
<dbReference type="RefSeq" id="WP_254770203.1">
    <property type="nucleotide sequence ID" value="NZ_CP101114.1"/>
</dbReference>
<organism evidence="2 3">
    <name type="scientific">Bartonella harrusi</name>
    <dbReference type="NCBI Taxonomy" id="2961895"/>
    <lineage>
        <taxon>Bacteria</taxon>
        <taxon>Pseudomonadati</taxon>
        <taxon>Pseudomonadota</taxon>
        <taxon>Alphaproteobacteria</taxon>
        <taxon>Hyphomicrobiales</taxon>
        <taxon>Bartonellaceae</taxon>
        <taxon>Bartonella</taxon>
    </lineage>
</organism>
<accession>A0ABY5ETY2</accession>
<gene>
    <name evidence="2" type="ORF">NMK50_09205</name>
</gene>
<name>A0ABY5ETY2_9HYPH</name>
<reference evidence="2" key="1">
    <citation type="submission" date="2022-07" db="EMBL/GenBank/DDBJ databases">
        <title>First report of Bartonella spp. in marsupials in Brazil, with a description of Bartonella harrusi sp. nov. and new proposal for taxonomic reclassification of species of the genus Bartonella.</title>
        <authorList>
            <person name="Amaral R.B."/>
        </authorList>
    </citation>
    <scope>NUCLEOTIDE SEQUENCE</scope>
    <source>
        <strain evidence="2">117A</strain>
    </source>
</reference>
<feature type="region of interest" description="Disordered" evidence="1">
    <location>
        <begin position="168"/>
        <end position="188"/>
    </location>
</feature>